<name>A0ABU0AHA4_9BACI</name>
<dbReference type="EMBL" id="JAUSUB010000009">
    <property type="protein sequence ID" value="MDQ0270643.1"/>
    <property type="molecule type" value="Genomic_DNA"/>
</dbReference>
<gene>
    <name evidence="1" type="ORF">J2S17_002518</name>
</gene>
<organism evidence="1 2">
    <name type="scientific">Cytobacillus purgationiresistens</name>
    <dbReference type="NCBI Taxonomy" id="863449"/>
    <lineage>
        <taxon>Bacteria</taxon>
        <taxon>Bacillati</taxon>
        <taxon>Bacillota</taxon>
        <taxon>Bacilli</taxon>
        <taxon>Bacillales</taxon>
        <taxon>Bacillaceae</taxon>
        <taxon>Cytobacillus</taxon>
    </lineage>
</organism>
<dbReference type="SUPFAM" id="SSF53474">
    <property type="entry name" value="alpha/beta-Hydrolases"/>
    <property type="match status" value="1"/>
</dbReference>
<protein>
    <submittedName>
        <fullName evidence="1">Pimeloyl-ACP methyl ester carboxylesterase</fullName>
    </submittedName>
</protein>
<dbReference type="RefSeq" id="WP_307475221.1">
    <property type="nucleotide sequence ID" value="NZ_JAUSUB010000009.1"/>
</dbReference>
<reference evidence="1 2" key="1">
    <citation type="submission" date="2023-07" db="EMBL/GenBank/DDBJ databases">
        <title>Genomic Encyclopedia of Type Strains, Phase IV (KMG-IV): sequencing the most valuable type-strain genomes for metagenomic binning, comparative biology and taxonomic classification.</title>
        <authorList>
            <person name="Goeker M."/>
        </authorList>
    </citation>
    <scope>NUCLEOTIDE SEQUENCE [LARGE SCALE GENOMIC DNA]</scope>
    <source>
        <strain evidence="1 2">DSM 23494</strain>
    </source>
</reference>
<keyword evidence="2" id="KW-1185">Reference proteome</keyword>
<comment type="caution">
    <text evidence="1">The sequence shown here is derived from an EMBL/GenBank/DDBJ whole genome shotgun (WGS) entry which is preliminary data.</text>
</comment>
<accession>A0ABU0AHA4</accession>
<sequence>MNQSTLKIISNGGHELNREQPEDFAEAINDFLNDIILNFSLHNPN</sequence>
<proteinExistence type="predicted"/>
<evidence type="ECO:0000313" key="2">
    <source>
        <dbReference type="Proteomes" id="UP001238088"/>
    </source>
</evidence>
<dbReference type="InterPro" id="IPR029058">
    <property type="entry name" value="AB_hydrolase_fold"/>
</dbReference>
<dbReference type="Gene3D" id="3.40.50.1820">
    <property type="entry name" value="alpha/beta hydrolase"/>
    <property type="match status" value="1"/>
</dbReference>
<evidence type="ECO:0000313" key="1">
    <source>
        <dbReference type="EMBL" id="MDQ0270643.1"/>
    </source>
</evidence>
<dbReference type="Proteomes" id="UP001238088">
    <property type="component" value="Unassembled WGS sequence"/>
</dbReference>